<protein>
    <submittedName>
        <fullName evidence="1">Uncharacterized protein</fullName>
    </submittedName>
</protein>
<evidence type="ECO:0000313" key="2">
    <source>
        <dbReference type="Proteomes" id="UP001604277"/>
    </source>
</evidence>
<keyword evidence="2" id="KW-1185">Reference proteome</keyword>
<comment type="caution">
    <text evidence="1">The sequence shown here is derived from an EMBL/GenBank/DDBJ whole genome shotgun (WGS) entry which is preliminary data.</text>
</comment>
<evidence type="ECO:0000313" key="1">
    <source>
        <dbReference type="EMBL" id="KAL2558641.1"/>
    </source>
</evidence>
<dbReference type="Proteomes" id="UP001604277">
    <property type="component" value="Unassembled WGS sequence"/>
</dbReference>
<dbReference type="EMBL" id="JBFOLJ010000001">
    <property type="protein sequence ID" value="KAL2558641.1"/>
    <property type="molecule type" value="Genomic_DNA"/>
</dbReference>
<sequence>METMEPDSDDNKIKVQDSTPPPIIPIFSNDFHELQLRNKSLVAEFEVLRLSNENLESKWTKREEEFIQVQQQKEDALTEVAKERDYLSNEILKVECLVRERERRKSRD</sequence>
<reference evidence="2" key="1">
    <citation type="submission" date="2024-07" db="EMBL/GenBank/DDBJ databases">
        <title>Two chromosome-level genome assemblies of Korean endemic species Abeliophyllum distichum and Forsythia ovata (Oleaceae).</title>
        <authorList>
            <person name="Jang H."/>
        </authorList>
    </citation>
    <scope>NUCLEOTIDE SEQUENCE [LARGE SCALE GENOMIC DNA]</scope>
</reference>
<proteinExistence type="predicted"/>
<accession>A0ABD1X9I8</accession>
<organism evidence="1 2">
    <name type="scientific">Forsythia ovata</name>
    <dbReference type="NCBI Taxonomy" id="205694"/>
    <lineage>
        <taxon>Eukaryota</taxon>
        <taxon>Viridiplantae</taxon>
        <taxon>Streptophyta</taxon>
        <taxon>Embryophyta</taxon>
        <taxon>Tracheophyta</taxon>
        <taxon>Spermatophyta</taxon>
        <taxon>Magnoliopsida</taxon>
        <taxon>eudicotyledons</taxon>
        <taxon>Gunneridae</taxon>
        <taxon>Pentapetalae</taxon>
        <taxon>asterids</taxon>
        <taxon>lamiids</taxon>
        <taxon>Lamiales</taxon>
        <taxon>Oleaceae</taxon>
        <taxon>Forsythieae</taxon>
        <taxon>Forsythia</taxon>
    </lineage>
</organism>
<dbReference type="AlphaFoldDB" id="A0ABD1X9I8"/>
<gene>
    <name evidence="1" type="ORF">Fot_03380</name>
</gene>
<name>A0ABD1X9I8_9LAMI</name>